<dbReference type="OrthoDB" id="6437870at2759"/>
<dbReference type="EMBL" id="BMAO01019767">
    <property type="protein sequence ID" value="GFR32665.1"/>
    <property type="molecule type" value="Genomic_DNA"/>
</dbReference>
<organism evidence="1 2">
    <name type="scientific">Trichonephila clavata</name>
    <name type="common">Joro spider</name>
    <name type="synonym">Nephila clavata</name>
    <dbReference type="NCBI Taxonomy" id="2740835"/>
    <lineage>
        <taxon>Eukaryota</taxon>
        <taxon>Metazoa</taxon>
        <taxon>Ecdysozoa</taxon>
        <taxon>Arthropoda</taxon>
        <taxon>Chelicerata</taxon>
        <taxon>Arachnida</taxon>
        <taxon>Araneae</taxon>
        <taxon>Araneomorphae</taxon>
        <taxon>Entelegynae</taxon>
        <taxon>Araneoidea</taxon>
        <taxon>Nephilidae</taxon>
        <taxon>Trichonephila</taxon>
    </lineage>
</organism>
<gene>
    <name evidence="1" type="primary">AVEN_236974_1</name>
    <name evidence="1" type="ORF">TNCT_611841</name>
</gene>
<name>A0A8X6M490_TRICU</name>
<dbReference type="AlphaFoldDB" id="A0A8X6M490"/>
<sequence>MPPTVIWLYRDLIENYRHDSPFIKSNEKNDETNKKHDTVERKRLDHFNKPSSMVLRRKRVYYFTPKYFSNDKSNLIKQMQHFYNNNLKENTNTNFNADSEYYLINKRMEKPVSQAEELNIEQSIFYPNMECEYVSKKFVSENFDCKANTKSDYFGIHFLSHALDVFRYYLILPFIIPDVISGSFNTDQIQNPNDSNMKDSSELQKVDVYSLDDESFEDFCLKEEETKLQRTPRTFLLSEKESEILEHNEKHRVKEFDEQYLTPLDKNLAENNSFPRFSKKFLIEPVLTKYKRELKKDWNAESRQKMFQESVASENSNLSFSKLIRMLLKIHDEPSDRKVI</sequence>
<reference evidence="1" key="1">
    <citation type="submission" date="2020-07" db="EMBL/GenBank/DDBJ databases">
        <title>Multicomponent nature underlies the extraordinary mechanical properties of spider dragline silk.</title>
        <authorList>
            <person name="Kono N."/>
            <person name="Nakamura H."/>
            <person name="Mori M."/>
            <person name="Yoshida Y."/>
            <person name="Ohtoshi R."/>
            <person name="Malay A.D."/>
            <person name="Moran D.A.P."/>
            <person name="Tomita M."/>
            <person name="Numata K."/>
            <person name="Arakawa K."/>
        </authorList>
    </citation>
    <scope>NUCLEOTIDE SEQUENCE</scope>
</reference>
<evidence type="ECO:0000313" key="1">
    <source>
        <dbReference type="EMBL" id="GFR32665.1"/>
    </source>
</evidence>
<keyword evidence="2" id="KW-1185">Reference proteome</keyword>
<proteinExistence type="predicted"/>
<evidence type="ECO:0000313" key="2">
    <source>
        <dbReference type="Proteomes" id="UP000887116"/>
    </source>
</evidence>
<protein>
    <submittedName>
        <fullName evidence="1">Uncharacterized protein</fullName>
    </submittedName>
</protein>
<dbReference type="Proteomes" id="UP000887116">
    <property type="component" value="Unassembled WGS sequence"/>
</dbReference>
<comment type="caution">
    <text evidence="1">The sequence shown here is derived from an EMBL/GenBank/DDBJ whole genome shotgun (WGS) entry which is preliminary data.</text>
</comment>
<accession>A0A8X6M490</accession>